<dbReference type="Proteomes" id="UP000198728">
    <property type="component" value="Unassembled WGS sequence"/>
</dbReference>
<dbReference type="PROSITE" id="PS51257">
    <property type="entry name" value="PROKAR_LIPOPROTEIN"/>
    <property type="match status" value="1"/>
</dbReference>
<evidence type="ECO:0000313" key="3">
    <source>
        <dbReference type="Proteomes" id="UP000198728"/>
    </source>
</evidence>
<evidence type="ECO:0000313" key="2">
    <source>
        <dbReference type="EMBL" id="SFC93512.1"/>
    </source>
</evidence>
<dbReference type="RefSeq" id="WP_093361900.1">
    <property type="nucleotide sequence ID" value="NZ_FOLG01000011.1"/>
</dbReference>
<proteinExistence type="predicted"/>
<dbReference type="AlphaFoldDB" id="A0A1I1N8F9"/>
<accession>A0A1I1N8F9</accession>
<gene>
    <name evidence="2" type="ORF">SAMN04488094_111173</name>
</gene>
<dbReference type="STRING" id="441112.SAMN04488094_111173"/>
<sequence>MNSKILAATAMLLMAGGCSMMPGGTQHAEATQTVSLSGTIEAVDMESRLITVRDGRTSITFRAGPQVKNLAQVSVGDEVTLDYYESVAVGMADPEDPGTAVGESAVGVAAPGQMPAAGAFGTLSGVVEFVSYDPEREVATVKLQDGTLETVRIRPEMRAFAAARSPGDRIAVVIERAVAIAVTPA</sequence>
<name>A0A1I1N8F9_9RHOB</name>
<dbReference type="EMBL" id="FOLG01000011">
    <property type="protein sequence ID" value="SFC93512.1"/>
    <property type="molecule type" value="Genomic_DNA"/>
</dbReference>
<evidence type="ECO:0008006" key="4">
    <source>
        <dbReference type="Google" id="ProtNLM"/>
    </source>
</evidence>
<feature type="signal peptide" evidence="1">
    <location>
        <begin position="1"/>
        <end position="20"/>
    </location>
</feature>
<evidence type="ECO:0000256" key="1">
    <source>
        <dbReference type="SAM" id="SignalP"/>
    </source>
</evidence>
<keyword evidence="1" id="KW-0732">Signal</keyword>
<protein>
    <recommendedName>
        <fullName evidence="4">DUF5666 domain-containing protein</fullName>
    </recommendedName>
</protein>
<keyword evidence="3" id="KW-1185">Reference proteome</keyword>
<dbReference type="OrthoDB" id="7376394at2"/>
<organism evidence="2 3">
    <name type="scientific">Tropicimonas isoalkanivorans</name>
    <dbReference type="NCBI Taxonomy" id="441112"/>
    <lineage>
        <taxon>Bacteria</taxon>
        <taxon>Pseudomonadati</taxon>
        <taxon>Pseudomonadota</taxon>
        <taxon>Alphaproteobacteria</taxon>
        <taxon>Rhodobacterales</taxon>
        <taxon>Roseobacteraceae</taxon>
        <taxon>Tropicimonas</taxon>
    </lineage>
</organism>
<reference evidence="2 3" key="1">
    <citation type="submission" date="2016-10" db="EMBL/GenBank/DDBJ databases">
        <authorList>
            <person name="de Groot N.N."/>
        </authorList>
    </citation>
    <scope>NUCLEOTIDE SEQUENCE [LARGE SCALE GENOMIC DNA]</scope>
    <source>
        <strain evidence="2 3">DSM 19548</strain>
    </source>
</reference>
<feature type="chain" id="PRO_5011475364" description="DUF5666 domain-containing protein" evidence="1">
    <location>
        <begin position="21"/>
        <end position="185"/>
    </location>
</feature>